<feature type="compositionally biased region" description="Polar residues" evidence="1">
    <location>
        <begin position="435"/>
        <end position="451"/>
    </location>
</feature>
<feature type="compositionally biased region" description="Low complexity" evidence="1">
    <location>
        <begin position="561"/>
        <end position="580"/>
    </location>
</feature>
<keyword evidence="3" id="KW-1185">Reference proteome</keyword>
<feature type="compositionally biased region" description="Basic and acidic residues" evidence="1">
    <location>
        <begin position="249"/>
        <end position="267"/>
    </location>
</feature>
<dbReference type="OrthoDB" id="2529791at2759"/>
<proteinExistence type="predicted"/>
<evidence type="ECO:0000256" key="1">
    <source>
        <dbReference type="SAM" id="MobiDB-lite"/>
    </source>
</evidence>
<evidence type="ECO:0000313" key="3">
    <source>
        <dbReference type="Proteomes" id="UP000237144"/>
    </source>
</evidence>
<dbReference type="Proteomes" id="UP000237144">
    <property type="component" value="Unassembled WGS sequence"/>
</dbReference>
<feature type="compositionally biased region" description="Pro residues" evidence="1">
    <location>
        <begin position="711"/>
        <end position="721"/>
    </location>
</feature>
<dbReference type="AlphaFoldDB" id="A0A2S5B3N7"/>
<reference evidence="2 3" key="1">
    <citation type="journal article" date="2018" name="Front. Microbiol.">
        <title>Prospects for Fungal Bioremediation of Acidic Radioactive Waste Sites: Characterization and Genome Sequence of Rhodotorula taiwanensis MD1149.</title>
        <authorList>
            <person name="Tkavc R."/>
            <person name="Matrosova V.Y."/>
            <person name="Grichenko O.E."/>
            <person name="Gostincar C."/>
            <person name="Volpe R.P."/>
            <person name="Klimenkova P."/>
            <person name="Gaidamakova E.K."/>
            <person name="Zhou C.E."/>
            <person name="Stewart B.J."/>
            <person name="Lyman M.G."/>
            <person name="Malfatti S.A."/>
            <person name="Rubinfeld B."/>
            <person name="Courtot M."/>
            <person name="Singh J."/>
            <person name="Dalgard C.L."/>
            <person name="Hamilton T."/>
            <person name="Frey K.G."/>
            <person name="Gunde-Cimerman N."/>
            <person name="Dugan L."/>
            <person name="Daly M.J."/>
        </authorList>
    </citation>
    <scope>NUCLEOTIDE SEQUENCE [LARGE SCALE GENOMIC DNA]</scope>
    <source>
        <strain evidence="2 3">MD1149</strain>
    </source>
</reference>
<organism evidence="2 3">
    <name type="scientific">Rhodotorula taiwanensis</name>
    <dbReference type="NCBI Taxonomy" id="741276"/>
    <lineage>
        <taxon>Eukaryota</taxon>
        <taxon>Fungi</taxon>
        <taxon>Dikarya</taxon>
        <taxon>Basidiomycota</taxon>
        <taxon>Pucciniomycotina</taxon>
        <taxon>Microbotryomycetes</taxon>
        <taxon>Sporidiobolales</taxon>
        <taxon>Sporidiobolaceae</taxon>
        <taxon>Rhodotorula</taxon>
    </lineage>
</organism>
<comment type="caution">
    <text evidence="2">The sequence shown here is derived from an EMBL/GenBank/DDBJ whole genome shotgun (WGS) entry which is preliminary data.</text>
</comment>
<evidence type="ECO:0008006" key="4">
    <source>
        <dbReference type="Google" id="ProtNLM"/>
    </source>
</evidence>
<accession>A0A2S5B3N7</accession>
<feature type="compositionally biased region" description="Low complexity" evidence="1">
    <location>
        <begin position="524"/>
        <end position="533"/>
    </location>
</feature>
<gene>
    <name evidence="2" type="ORF">BMF94_5678</name>
</gene>
<feature type="region of interest" description="Disordered" evidence="1">
    <location>
        <begin position="1"/>
        <end position="797"/>
    </location>
</feature>
<evidence type="ECO:0000313" key="2">
    <source>
        <dbReference type="EMBL" id="POY71366.1"/>
    </source>
</evidence>
<sequence length="797" mass="81262">MEDSPWGAPDDSFSSTLQRLPSPKLDESPPTASFSLSAPSWGAEDDAWGAPSHVSVPFATSTSGVSDSTPYEANFSNPTRHDEPLPSAYEQSWPVGDAEGSSFNPASILPRDEDGQAGDAPAFSSPPLQSLDDYNAAAGFGTHALPAEEDDRRLSHDDDRAESEGKGWGGASPDLPPISSLRLASPSSPDGDSRAAGWTPEVDNELGDDEPPPPPLPTVEEVFASARPRRESVEAAEGGGDAWGSSQGWEERMRVEAEARAQERGDEPEPEQAESTGATDNKATSAAARPSVENARTASGLSSILGKFRKGAEGTAAKSGEVARDVSAAASRAAGQLAQSASEAVASAQAADGEPKPAAKSSWFGRKAKPAEEAAASTQKAESPPKKTPAAREDDDPYTLGVEEVETGGSGRATEEEAPAPSAIGRFFSRIRKAPSSNPDDGSDKASSPRNSAEGDNAIRSSDLDALGSLSSRPSAASAQLDDDFDPAPSRAGMFGSRGKGASAQVPVAPPEDDFGGLIGALSAAPGRPARPGNPSKSFDPFDPLNDSFGAVPAIPALNKPRSAPASRPVSTARPSRPAAPLSPPPRAPAVRMAPTSPPRATSAMASFPTSHSTAPGRSAPSSTAVDTGDDSFDAFFDSVTSPPVSSFARPMPSSTAQAPRAAQPVKAAPVQPRVAAPAPRMTISPPPRQSTVSPASSVGSAPGRASTPILPLPPPPPPSQPVALSRPASGPAPVKPASRLPPPLSISMSSPLAPSPVSPALGAGSRPLSPAAAPQTQRASSPAGPLSQMDLSFFEA</sequence>
<feature type="compositionally biased region" description="Low complexity" evidence="1">
    <location>
        <begin position="657"/>
        <end position="681"/>
    </location>
</feature>
<feature type="compositionally biased region" description="Polar residues" evidence="1">
    <location>
        <begin position="690"/>
        <end position="700"/>
    </location>
</feature>
<name>A0A2S5B3N7_9BASI</name>
<feature type="compositionally biased region" description="Polar residues" evidence="1">
    <location>
        <begin position="273"/>
        <end position="284"/>
    </location>
</feature>
<feature type="compositionally biased region" description="Acidic residues" evidence="1">
    <location>
        <begin position="202"/>
        <end position="211"/>
    </location>
</feature>
<feature type="compositionally biased region" description="Basic and acidic residues" evidence="1">
    <location>
        <begin position="150"/>
        <end position="165"/>
    </location>
</feature>
<dbReference type="STRING" id="741276.A0A2S5B3N7"/>
<feature type="compositionally biased region" description="Polar residues" evidence="1">
    <location>
        <begin position="58"/>
        <end position="78"/>
    </location>
</feature>
<feature type="compositionally biased region" description="Low complexity" evidence="1">
    <location>
        <begin position="325"/>
        <end position="351"/>
    </location>
</feature>
<dbReference type="EMBL" id="PJQD01000085">
    <property type="protein sequence ID" value="POY71366.1"/>
    <property type="molecule type" value="Genomic_DNA"/>
</dbReference>
<protein>
    <recommendedName>
        <fullName evidence="4">Proteophosphoglycan ppg4</fullName>
    </recommendedName>
</protein>
<feature type="compositionally biased region" description="Polar residues" evidence="1">
    <location>
        <begin position="604"/>
        <end position="626"/>
    </location>
</feature>